<dbReference type="OrthoDB" id="10291522at2759"/>
<organism evidence="2 3">
    <name type="scientific">Striga asiatica</name>
    <name type="common">Asiatic witchweed</name>
    <name type="synonym">Buchnera asiatica</name>
    <dbReference type="NCBI Taxonomy" id="4170"/>
    <lineage>
        <taxon>Eukaryota</taxon>
        <taxon>Viridiplantae</taxon>
        <taxon>Streptophyta</taxon>
        <taxon>Embryophyta</taxon>
        <taxon>Tracheophyta</taxon>
        <taxon>Spermatophyta</taxon>
        <taxon>Magnoliopsida</taxon>
        <taxon>eudicotyledons</taxon>
        <taxon>Gunneridae</taxon>
        <taxon>Pentapetalae</taxon>
        <taxon>asterids</taxon>
        <taxon>lamiids</taxon>
        <taxon>Lamiales</taxon>
        <taxon>Orobanchaceae</taxon>
        <taxon>Buchnereae</taxon>
        <taxon>Striga</taxon>
    </lineage>
</organism>
<evidence type="ECO:0000313" key="3">
    <source>
        <dbReference type="Proteomes" id="UP000325081"/>
    </source>
</evidence>
<evidence type="ECO:0000313" key="2">
    <source>
        <dbReference type="EMBL" id="GER25682.1"/>
    </source>
</evidence>
<evidence type="ECO:0000256" key="1">
    <source>
        <dbReference type="SAM" id="MobiDB-lite"/>
    </source>
</evidence>
<dbReference type="EMBL" id="BKCP01000447">
    <property type="protein sequence ID" value="GER25682.1"/>
    <property type="molecule type" value="Genomic_DNA"/>
</dbReference>
<protein>
    <submittedName>
        <fullName evidence="2">AP2/B3-like transcriptional factor family protein</fullName>
    </submittedName>
</protein>
<feature type="compositionally biased region" description="Basic and acidic residues" evidence="1">
    <location>
        <begin position="506"/>
        <end position="515"/>
    </location>
</feature>
<gene>
    <name evidence="2" type="ORF">STAS_01282</name>
</gene>
<accession>A0A5A7NYY2</accession>
<feature type="compositionally biased region" description="Low complexity" evidence="1">
    <location>
        <begin position="529"/>
        <end position="553"/>
    </location>
</feature>
<comment type="caution">
    <text evidence="2">The sequence shown here is derived from an EMBL/GenBank/DDBJ whole genome shotgun (WGS) entry which is preliminary data.</text>
</comment>
<keyword evidence="3" id="KW-1185">Reference proteome</keyword>
<dbReference type="Proteomes" id="UP000325081">
    <property type="component" value="Unassembled WGS sequence"/>
</dbReference>
<dbReference type="AlphaFoldDB" id="A0A5A7NYY2"/>
<proteinExistence type="predicted"/>
<name>A0A5A7NYY2_STRAF</name>
<feature type="compositionally biased region" description="Polar residues" evidence="1">
    <location>
        <begin position="53"/>
        <end position="76"/>
    </location>
</feature>
<feature type="region of interest" description="Disordered" evidence="1">
    <location>
        <begin position="27"/>
        <end position="86"/>
    </location>
</feature>
<feature type="compositionally biased region" description="Basic residues" evidence="1">
    <location>
        <begin position="607"/>
        <end position="616"/>
    </location>
</feature>
<reference evidence="3" key="1">
    <citation type="journal article" date="2019" name="Curr. Biol.">
        <title>Genome Sequence of Striga asiatica Provides Insight into the Evolution of Plant Parasitism.</title>
        <authorList>
            <person name="Yoshida S."/>
            <person name="Kim S."/>
            <person name="Wafula E.K."/>
            <person name="Tanskanen J."/>
            <person name="Kim Y.M."/>
            <person name="Honaas L."/>
            <person name="Yang Z."/>
            <person name="Spallek T."/>
            <person name="Conn C.E."/>
            <person name="Ichihashi Y."/>
            <person name="Cheong K."/>
            <person name="Cui S."/>
            <person name="Der J.P."/>
            <person name="Gundlach H."/>
            <person name="Jiao Y."/>
            <person name="Hori C."/>
            <person name="Ishida J.K."/>
            <person name="Kasahara H."/>
            <person name="Kiba T."/>
            <person name="Kim M.S."/>
            <person name="Koo N."/>
            <person name="Laohavisit A."/>
            <person name="Lee Y.H."/>
            <person name="Lumba S."/>
            <person name="McCourt P."/>
            <person name="Mortimer J.C."/>
            <person name="Mutuku J.M."/>
            <person name="Nomura T."/>
            <person name="Sasaki-Sekimoto Y."/>
            <person name="Seto Y."/>
            <person name="Wang Y."/>
            <person name="Wakatake T."/>
            <person name="Sakakibara H."/>
            <person name="Demura T."/>
            <person name="Yamaguchi S."/>
            <person name="Yoneyama K."/>
            <person name="Manabe R.I."/>
            <person name="Nelson D.C."/>
            <person name="Schulman A.H."/>
            <person name="Timko M.P."/>
            <person name="dePamphilis C.W."/>
            <person name="Choi D."/>
            <person name="Shirasu K."/>
        </authorList>
    </citation>
    <scope>NUCLEOTIDE SEQUENCE [LARGE SCALE GENOMIC DNA]</scope>
    <source>
        <strain evidence="3">cv. UVA1</strain>
    </source>
</reference>
<feature type="region of interest" description="Disordered" evidence="1">
    <location>
        <begin position="506"/>
        <end position="639"/>
    </location>
</feature>
<sequence>MTEAFFPYETSIRSPGWALNEGVGDVEHPKAAKKTTVTTAKPGDIGVDESRENIQTQAQQTKNTSPKLGSLGSSRNAGPRPSLSGSLHLPPPPLVLTIRLIPLLPVSIASLPLELLPRFPLLFPFRILLLIIILRLNQRLAVRVIILRFRLRLGIRRLVTLVRLDRMVRVRISSLQVKKLPPAFLYELLGIVCDRFQYGPPVEIEPALVILDISRVEPLLNTVERGRGYRVDPHHIPFKVFEHDRHVEILLREANALQVDDLDIGNGDDESRGLVRYPVKAEFAERLVELEVKAFELALSPQIVHSIHEMLKIGVDFVLPVALPLLLLDLVGVVSRPFASADVLDHFHHLDVKLDILGLLVADHDVVVEVKMDERDHLLLGRLEKRVLNVAVHYVDPLVRPRSREPEPIGMGLERARQLPGSAAENRPYPEVVQSDWLEPNEPLLSHKRGPLGPFGLAGHHVAPQRLYQLHDLADVARVLGPEGNLLEVHGTLVLQRVGVVRAEGSARHVEDDSHVAVSSPRGTGPCCRRSGGEWPRSSGPPGSSSPSEAAARLRSCTRLNRWRPEQKPARRLHPTPRQPGGEPSPRSSDGRAPLARRCLNGGSPSSRRRPSRQRSTRHEPWAARPPPRPLLEPERDVEDHPRFKRAFVLRVQAQSRFAELEPDSGPGRFRQVGKQLGGVSLHDRDSCFVNGSGLVSGLHGENGCLVGSEEDLISLALSRVRVDKVRSGNVRAIAIVTGPNGADDDAGGIVVQILVVARGTGPEIETSSALKNWRVADIYIFGLELDADFCWVKDECVTFFSSSITFSTFGTTKFFIAEAVKYAAFFMQVISFLSFTAKSSDNPLDMSLSLRPESFNLSDHSSRSLPSGASRAMYPIVGDS</sequence>